<feature type="non-terminal residue" evidence="5">
    <location>
        <position position="176"/>
    </location>
</feature>
<dbReference type="Gene3D" id="3.40.50.12780">
    <property type="entry name" value="N-terminal domain of ligase-like"/>
    <property type="match status" value="1"/>
</dbReference>
<dbReference type="PANTHER" id="PTHR43272:SF107">
    <property type="entry name" value="LONG-CHAIN-FATTY-ACID--COA LIGASE 5"/>
    <property type="match status" value="1"/>
</dbReference>
<proteinExistence type="predicted"/>
<keyword evidence="1 5" id="KW-0436">Ligase</keyword>
<keyword evidence="2" id="KW-0443">Lipid metabolism</keyword>
<dbReference type="GO" id="GO:0016020">
    <property type="term" value="C:membrane"/>
    <property type="evidence" value="ECO:0007669"/>
    <property type="project" value="TreeGrafter"/>
</dbReference>
<evidence type="ECO:0000313" key="6">
    <source>
        <dbReference type="Proteomes" id="UP000054359"/>
    </source>
</evidence>
<dbReference type="Proteomes" id="UP000054359">
    <property type="component" value="Unassembled WGS sequence"/>
</dbReference>
<accession>A0A087T415</accession>
<name>A0A087T415_STEMI</name>
<dbReference type="AlphaFoldDB" id="A0A087T415"/>
<evidence type="ECO:0000256" key="3">
    <source>
        <dbReference type="ARBA" id="ARBA00026121"/>
    </source>
</evidence>
<evidence type="ECO:0000256" key="2">
    <source>
        <dbReference type="ARBA" id="ARBA00022832"/>
    </source>
</evidence>
<sequence length="176" mass="19877">MLTHANFVLTCSGIMKHMGDNAPVETDVMISFLPLAHVFERICQVTAFMAGGSIGFYRGDIKLLSEDIKTLKPTFMPAVPRVLNRIYDKVNAQVKQSKFKKFVFDFALRRKQVEINRLIVRANSIWDKFVFKSVREATGGRLRLLMCSAAPIDGKILKFFTCVLGCVVFEGYGQTE</sequence>
<dbReference type="EMBL" id="KK113305">
    <property type="protein sequence ID" value="KFM59854.1"/>
    <property type="molecule type" value="Genomic_DNA"/>
</dbReference>
<dbReference type="OrthoDB" id="1700726at2759"/>
<dbReference type="Pfam" id="PF00501">
    <property type="entry name" value="AMP-binding"/>
    <property type="match status" value="1"/>
</dbReference>
<keyword evidence="2" id="KW-0276">Fatty acid metabolism</keyword>
<dbReference type="InterPro" id="IPR042099">
    <property type="entry name" value="ANL_N_sf"/>
</dbReference>
<reference evidence="5 6" key="1">
    <citation type="submission" date="2013-11" db="EMBL/GenBank/DDBJ databases">
        <title>Genome sequencing of Stegodyphus mimosarum.</title>
        <authorList>
            <person name="Bechsgaard J."/>
        </authorList>
    </citation>
    <scope>NUCLEOTIDE SEQUENCE [LARGE SCALE GENOMIC DNA]</scope>
</reference>
<dbReference type="GO" id="GO:0004467">
    <property type="term" value="F:long-chain fatty acid-CoA ligase activity"/>
    <property type="evidence" value="ECO:0007669"/>
    <property type="project" value="UniProtKB-EC"/>
</dbReference>
<gene>
    <name evidence="5" type="ORF">X975_13364</name>
</gene>
<keyword evidence="6" id="KW-1185">Reference proteome</keyword>
<evidence type="ECO:0000313" key="5">
    <source>
        <dbReference type="EMBL" id="KFM59854.1"/>
    </source>
</evidence>
<organism evidence="5 6">
    <name type="scientific">Stegodyphus mimosarum</name>
    <name type="common">African social velvet spider</name>
    <dbReference type="NCBI Taxonomy" id="407821"/>
    <lineage>
        <taxon>Eukaryota</taxon>
        <taxon>Metazoa</taxon>
        <taxon>Ecdysozoa</taxon>
        <taxon>Arthropoda</taxon>
        <taxon>Chelicerata</taxon>
        <taxon>Arachnida</taxon>
        <taxon>Araneae</taxon>
        <taxon>Araneomorphae</taxon>
        <taxon>Entelegynae</taxon>
        <taxon>Eresoidea</taxon>
        <taxon>Eresidae</taxon>
        <taxon>Stegodyphus</taxon>
    </lineage>
</organism>
<dbReference type="GO" id="GO:0005783">
    <property type="term" value="C:endoplasmic reticulum"/>
    <property type="evidence" value="ECO:0007669"/>
    <property type="project" value="TreeGrafter"/>
</dbReference>
<dbReference type="SUPFAM" id="SSF56801">
    <property type="entry name" value="Acetyl-CoA synthetase-like"/>
    <property type="match status" value="1"/>
</dbReference>
<dbReference type="OMA" id="LRINDIC"/>
<dbReference type="STRING" id="407821.A0A087T415"/>
<dbReference type="InterPro" id="IPR000873">
    <property type="entry name" value="AMP-dep_synth/lig_dom"/>
</dbReference>
<protein>
    <recommendedName>
        <fullName evidence="3">long-chain-fatty-acid--CoA ligase</fullName>
        <ecNumber evidence="3">6.2.1.3</ecNumber>
    </recommendedName>
</protein>
<dbReference type="EC" id="6.2.1.3" evidence="3"/>
<dbReference type="PANTHER" id="PTHR43272">
    <property type="entry name" value="LONG-CHAIN-FATTY-ACID--COA LIGASE"/>
    <property type="match status" value="1"/>
</dbReference>
<evidence type="ECO:0000259" key="4">
    <source>
        <dbReference type="Pfam" id="PF00501"/>
    </source>
</evidence>
<evidence type="ECO:0000256" key="1">
    <source>
        <dbReference type="ARBA" id="ARBA00022598"/>
    </source>
</evidence>
<feature type="domain" description="AMP-dependent synthetase/ligase" evidence="4">
    <location>
        <begin position="1"/>
        <end position="176"/>
    </location>
</feature>